<dbReference type="Proteomes" id="UP001202867">
    <property type="component" value="Unassembled WGS sequence"/>
</dbReference>
<proteinExistence type="predicted"/>
<evidence type="ECO:0000256" key="2">
    <source>
        <dbReference type="ARBA" id="ARBA00023125"/>
    </source>
</evidence>
<dbReference type="SMART" id="SM00895">
    <property type="entry name" value="FCD"/>
    <property type="match status" value="1"/>
</dbReference>
<dbReference type="CDD" id="cd07377">
    <property type="entry name" value="WHTH_GntR"/>
    <property type="match status" value="1"/>
</dbReference>
<dbReference type="InterPro" id="IPR000524">
    <property type="entry name" value="Tscrpt_reg_HTH_GntR"/>
</dbReference>
<dbReference type="Pfam" id="PF07729">
    <property type="entry name" value="FCD"/>
    <property type="match status" value="1"/>
</dbReference>
<dbReference type="PANTHER" id="PTHR43537">
    <property type="entry name" value="TRANSCRIPTIONAL REGULATOR, GNTR FAMILY"/>
    <property type="match status" value="1"/>
</dbReference>
<dbReference type="Pfam" id="PF00392">
    <property type="entry name" value="GntR"/>
    <property type="match status" value="1"/>
</dbReference>
<accession>A0ABT0DNS3</accession>
<dbReference type="SMART" id="SM00345">
    <property type="entry name" value="HTH_GNTR"/>
    <property type="match status" value="1"/>
</dbReference>
<evidence type="ECO:0000256" key="3">
    <source>
        <dbReference type="ARBA" id="ARBA00023163"/>
    </source>
</evidence>
<keyword evidence="1" id="KW-0805">Transcription regulation</keyword>
<dbReference type="SUPFAM" id="SSF48008">
    <property type="entry name" value="GntR ligand-binding domain-like"/>
    <property type="match status" value="1"/>
</dbReference>
<feature type="compositionally biased region" description="Basic and acidic residues" evidence="4">
    <location>
        <begin position="239"/>
        <end position="251"/>
    </location>
</feature>
<dbReference type="PROSITE" id="PS50949">
    <property type="entry name" value="HTH_GNTR"/>
    <property type="match status" value="1"/>
</dbReference>
<dbReference type="EMBL" id="JALKCG010000005">
    <property type="protein sequence ID" value="MCK0208932.1"/>
    <property type="molecule type" value="Genomic_DNA"/>
</dbReference>
<keyword evidence="7" id="KW-1185">Reference proteome</keyword>
<sequence length="251" mass="27973">MLRRSPANSVRTPRTASFVPVIQREIERMIGTGELTSGTRINESTLALRLGISRGPVREACRALEQIGLLRSELNRGFFVREVSTKEALDLYDIRAGLFGTAGRLAAAIVTTVQLRDLEELIARMDAAIEAPDIATFYQLNNEFHRHVVVASDNAKLIELYPLLEAELHLFRRRGLVLPGSMRTSNDEHKAILDALRQSDGTGAARLLERHILAGKARFLRTLEDDSATEGRPGPLDPRNTRSKDRPSNDR</sequence>
<dbReference type="InterPro" id="IPR036390">
    <property type="entry name" value="WH_DNA-bd_sf"/>
</dbReference>
<dbReference type="Gene3D" id="1.10.10.10">
    <property type="entry name" value="Winged helix-like DNA-binding domain superfamily/Winged helix DNA-binding domain"/>
    <property type="match status" value="1"/>
</dbReference>
<feature type="domain" description="HTH gntR-type" evidence="5">
    <location>
        <begin position="16"/>
        <end position="83"/>
    </location>
</feature>
<feature type="region of interest" description="Disordered" evidence="4">
    <location>
        <begin position="224"/>
        <end position="251"/>
    </location>
</feature>
<comment type="caution">
    <text evidence="6">The sequence shown here is derived from an EMBL/GenBank/DDBJ whole genome shotgun (WGS) entry which is preliminary data.</text>
</comment>
<evidence type="ECO:0000313" key="7">
    <source>
        <dbReference type="Proteomes" id="UP001202867"/>
    </source>
</evidence>
<dbReference type="InterPro" id="IPR011711">
    <property type="entry name" value="GntR_C"/>
</dbReference>
<organism evidence="6 7">
    <name type="scientific">Ancylobacter koreensis</name>
    <dbReference type="NCBI Taxonomy" id="266121"/>
    <lineage>
        <taxon>Bacteria</taxon>
        <taxon>Pseudomonadati</taxon>
        <taxon>Pseudomonadota</taxon>
        <taxon>Alphaproteobacteria</taxon>
        <taxon>Hyphomicrobiales</taxon>
        <taxon>Xanthobacteraceae</taxon>
        <taxon>Ancylobacter</taxon>
    </lineage>
</organism>
<evidence type="ECO:0000256" key="1">
    <source>
        <dbReference type="ARBA" id="ARBA00023015"/>
    </source>
</evidence>
<dbReference type="InterPro" id="IPR008920">
    <property type="entry name" value="TF_FadR/GntR_C"/>
</dbReference>
<dbReference type="RefSeq" id="WP_247201295.1">
    <property type="nucleotide sequence ID" value="NZ_JALKCG010000005.1"/>
</dbReference>
<dbReference type="PANTHER" id="PTHR43537:SF49">
    <property type="entry name" value="TRANSCRIPTIONAL REGULATORY PROTEIN"/>
    <property type="match status" value="1"/>
</dbReference>
<dbReference type="InterPro" id="IPR036388">
    <property type="entry name" value="WH-like_DNA-bd_sf"/>
</dbReference>
<gene>
    <name evidence="6" type="ORF">MWN33_12925</name>
</gene>
<keyword evidence="3" id="KW-0804">Transcription</keyword>
<name>A0ABT0DNS3_9HYPH</name>
<evidence type="ECO:0000256" key="4">
    <source>
        <dbReference type="SAM" id="MobiDB-lite"/>
    </source>
</evidence>
<protein>
    <submittedName>
        <fullName evidence="6">FCD domain-containing protein</fullName>
    </submittedName>
</protein>
<keyword evidence="2" id="KW-0238">DNA-binding</keyword>
<evidence type="ECO:0000259" key="5">
    <source>
        <dbReference type="PROSITE" id="PS50949"/>
    </source>
</evidence>
<evidence type="ECO:0000313" key="6">
    <source>
        <dbReference type="EMBL" id="MCK0208932.1"/>
    </source>
</evidence>
<dbReference type="SUPFAM" id="SSF46785">
    <property type="entry name" value="Winged helix' DNA-binding domain"/>
    <property type="match status" value="1"/>
</dbReference>
<reference evidence="7" key="1">
    <citation type="submission" date="2023-07" db="EMBL/GenBank/DDBJ databases">
        <title>Ancylobacter moscoviensis sp. nov., facultatively methylotrophic bacteria from activated sludge and the reclassification of Starkeya novella (Starkey 1934) Kelly et al. 2000 as Ancylobacter novellus comb. nov., Starkeya koreensis Im et al. 2006 as Ancylobacter koreensis comb.nov., Angulomicrobium tetraedrale Vasil'eva et al. 1986 as Ancylobacter tetraedralis comb. nov., Angulomicrobium amanitiforme Fritz et al. 2004 as Ancylobacter amanitiformis comb. nov. and Methylorhabdus multivorans Doronina et al. 1996 as Ancylobacter multivorans comb. nov. and emended description of the genus Ancylobacter.</title>
        <authorList>
            <person name="Doronina N."/>
            <person name="Chemodurova A."/>
            <person name="Grouzdev D."/>
            <person name="Koziaeva V."/>
            <person name="Shi W."/>
            <person name="Wu L."/>
            <person name="Kaparullina E."/>
        </authorList>
    </citation>
    <scope>NUCLEOTIDE SEQUENCE [LARGE SCALE GENOMIC DNA]</scope>
    <source>
        <strain evidence="7">Jip08</strain>
    </source>
</reference>
<dbReference type="Gene3D" id="1.20.120.530">
    <property type="entry name" value="GntR ligand-binding domain-like"/>
    <property type="match status" value="1"/>
</dbReference>